<dbReference type="RefSeq" id="WP_145769132.1">
    <property type="nucleotide sequence ID" value="NZ_LR778301.1"/>
</dbReference>
<dbReference type="GO" id="GO:0010181">
    <property type="term" value="F:FMN binding"/>
    <property type="evidence" value="ECO:0007669"/>
    <property type="project" value="UniProtKB-UniRule"/>
</dbReference>
<comment type="cofactor">
    <cofactor evidence="7">
        <name>FMN</name>
        <dbReference type="ChEBI" id="CHEBI:58210"/>
    </cofactor>
    <text evidence="7">Binds 1 FMN per subunit.</text>
</comment>
<dbReference type="GO" id="GO:0009055">
    <property type="term" value="F:electron transfer activity"/>
    <property type="evidence" value="ECO:0007669"/>
    <property type="project" value="UniProtKB-UniRule"/>
</dbReference>
<keyword evidence="3 7" id="KW-0812">Transmembrane</keyword>
<gene>
    <name evidence="7 8" type="primary">msrQ</name>
    <name evidence="8" type="ORF">DENOEST_1971</name>
</gene>
<comment type="subunit">
    <text evidence="7">Heterodimer of a catalytic subunit (MsrP) and a heme-binding subunit (MsrQ).</text>
</comment>
<proteinExistence type="inferred from homology"/>
<keyword evidence="7" id="KW-0288">FMN</keyword>
<dbReference type="PANTHER" id="PTHR36964">
    <property type="entry name" value="PROTEIN-METHIONINE-SULFOXIDE REDUCTASE HEME-BINDING SUBUNIT MSRQ"/>
    <property type="match status" value="1"/>
</dbReference>
<dbReference type="InterPro" id="IPR022837">
    <property type="entry name" value="MsrQ-like"/>
</dbReference>
<keyword evidence="2 7" id="KW-0813">Transport</keyword>
<evidence type="ECO:0000256" key="5">
    <source>
        <dbReference type="ARBA" id="ARBA00023004"/>
    </source>
</evidence>
<dbReference type="PANTHER" id="PTHR36964:SF1">
    <property type="entry name" value="PROTEIN-METHIONINE-SULFOXIDE REDUCTASE HEME-BINDING SUBUNIT MSRQ"/>
    <property type="match status" value="1"/>
</dbReference>
<feature type="transmembrane region" description="Helical" evidence="7">
    <location>
        <begin position="76"/>
        <end position="95"/>
    </location>
</feature>
<dbReference type="AlphaFoldDB" id="A0A6S6YN15"/>
<evidence type="ECO:0000256" key="6">
    <source>
        <dbReference type="ARBA" id="ARBA00023136"/>
    </source>
</evidence>
<name>A0A6S6YN15_9PROT</name>
<feature type="transmembrane region" description="Helical" evidence="7">
    <location>
        <begin position="7"/>
        <end position="25"/>
    </location>
</feature>
<keyword evidence="7" id="KW-0249">Electron transport</keyword>
<organism evidence="8 9">
    <name type="scientific">Denitratisoma oestradiolicum</name>
    <dbReference type="NCBI Taxonomy" id="311182"/>
    <lineage>
        <taxon>Bacteria</taxon>
        <taxon>Pseudomonadati</taxon>
        <taxon>Pseudomonadota</taxon>
        <taxon>Betaproteobacteria</taxon>
        <taxon>Nitrosomonadales</taxon>
        <taxon>Sterolibacteriaceae</taxon>
        <taxon>Denitratisoma</taxon>
    </lineage>
</organism>
<dbReference type="Proteomes" id="UP000515733">
    <property type="component" value="Chromosome"/>
</dbReference>
<keyword evidence="7" id="KW-0479">Metal-binding</keyword>
<dbReference type="InterPro" id="IPR013130">
    <property type="entry name" value="Fe3_Rdtase_TM_dom"/>
</dbReference>
<keyword evidence="4 7" id="KW-1133">Transmembrane helix</keyword>
<comment type="subcellular location">
    <subcellularLocation>
        <location evidence="7">Cell membrane</location>
        <topology evidence="7">Multi-pass membrane protein</topology>
    </subcellularLocation>
    <subcellularLocation>
        <location evidence="1">Membrane</location>
        <topology evidence="1">Multi-pass membrane protein</topology>
    </subcellularLocation>
</comment>
<feature type="transmembrane region" description="Helical" evidence="7">
    <location>
        <begin position="146"/>
        <end position="162"/>
    </location>
</feature>
<reference evidence="8 9" key="1">
    <citation type="submission" date="2020-03" db="EMBL/GenBank/DDBJ databases">
        <authorList>
            <consortium name="Genoscope - CEA"/>
            <person name="William W."/>
        </authorList>
    </citation>
    <scope>NUCLEOTIDE SEQUENCE [LARGE SCALE GENOMIC DNA]</scope>
    <source>
        <strain evidence="9">DSM 16959</strain>
    </source>
</reference>
<dbReference type="HAMAP" id="MF_01207">
    <property type="entry name" value="MsrQ"/>
    <property type="match status" value="1"/>
</dbReference>
<dbReference type="OrthoDB" id="9788328at2"/>
<evidence type="ECO:0000256" key="7">
    <source>
        <dbReference type="HAMAP-Rule" id="MF_01207"/>
    </source>
</evidence>
<comment type="function">
    <text evidence="7">Part of the MsrPQ system that repairs oxidized periplasmic proteins containing methionine sulfoxide residues (Met-O), using respiratory chain electrons. Thus protects these proteins from oxidative-stress damage caused by reactive species of oxygen and chlorine generated by the host defense mechanisms. MsrPQ is essential for the maintenance of envelope integrity under bleach stress, rescuing a wide series of structurally unrelated periplasmic proteins from methionine oxidation. MsrQ provides electrons for reduction to the reductase catalytic subunit MsrP, using the quinone pool of the respiratory chain.</text>
</comment>
<evidence type="ECO:0000256" key="1">
    <source>
        <dbReference type="ARBA" id="ARBA00004141"/>
    </source>
</evidence>
<keyword evidence="7" id="KW-0285">Flavoprotein</keyword>
<keyword evidence="7" id="KW-0349">Heme</keyword>
<keyword evidence="7" id="KW-1003">Cell membrane</keyword>
<evidence type="ECO:0000313" key="9">
    <source>
        <dbReference type="Proteomes" id="UP000515733"/>
    </source>
</evidence>
<evidence type="ECO:0000256" key="3">
    <source>
        <dbReference type="ARBA" id="ARBA00022692"/>
    </source>
</evidence>
<accession>A0A6S6YN15</accession>
<sequence length="243" mass="27604">MDRRIAWAKATLLVVSLLPLVGYVVGFMRDMLGANPIEAVTRGMGIWALNFLLVTLTITPLRRLTGWSWLPRLRRMLGLFCFFYACLHLTTYLWFDQFFDWDAILKDIVKRPFITAGMCAFTLLVSLGATSTNAMVRRLGGWRWQALHRTVYLIGVVAVLHYRWMVKADTTQPVIYAVILLTLLGLRAWWGWQPQADRAKNLGYRWWAGSSAAIEAARFSKAERPLAEPGPPPDPNSTCWNGG</sequence>
<protein>
    <recommendedName>
        <fullName evidence="7">Protein-methionine-sulfoxide reductase heme-binding subunit MsrQ</fullName>
    </recommendedName>
    <alternativeName>
        <fullName evidence="7">Flavocytochrome MsrQ</fullName>
    </alternativeName>
</protein>
<feature type="transmembrane region" description="Helical" evidence="7">
    <location>
        <begin position="174"/>
        <end position="192"/>
    </location>
</feature>
<dbReference type="KEGG" id="doe:DENOEST_1971"/>
<comment type="similarity">
    <text evidence="7">Belongs to the MsrQ family.</text>
</comment>
<evidence type="ECO:0000256" key="4">
    <source>
        <dbReference type="ARBA" id="ARBA00022989"/>
    </source>
</evidence>
<evidence type="ECO:0000256" key="2">
    <source>
        <dbReference type="ARBA" id="ARBA00022448"/>
    </source>
</evidence>
<dbReference type="GO" id="GO:0005886">
    <property type="term" value="C:plasma membrane"/>
    <property type="evidence" value="ECO:0007669"/>
    <property type="project" value="UniProtKB-SubCell"/>
</dbReference>
<evidence type="ECO:0000313" key="8">
    <source>
        <dbReference type="EMBL" id="CAB1369136.1"/>
    </source>
</evidence>
<dbReference type="GO" id="GO:0030091">
    <property type="term" value="P:protein repair"/>
    <property type="evidence" value="ECO:0007669"/>
    <property type="project" value="UniProtKB-UniRule"/>
</dbReference>
<dbReference type="GO" id="GO:0020037">
    <property type="term" value="F:heme binding"/>
    <property type="evidence" value="ECO:0007669"/>
    <property type="project" value="UniProtKB-UniRule"/>
</dbReference>
<dbReference type="EMBL" id="LR778301">
    <property type="protein sequence ID" value="CAB1369136.1"/>
    <property type="molecule type" value="Genomic_DNA"/>
</dbReference>
<dbReference type="Pfam" id="PF01794">
    <property type="entry name" value="Ferric_reduct"/>
    <property type="match status" value="1"/>
</dbReference>
<dbReference type="GO" id="GO:0016679">
    <property type="term" value="F:oxidoreductase activity, acting on diphenols and related substances as donors"/>
    <property type="evidence" value="ECO:0007669"/>
    <property type="project" value="TreeGrafter"/>
</dbReference>
<feature type="transmembrane region" description="Helical" evidence="7">
    <location>
        <begin position="115"/>
        <end position="134"/>
    </location>
</feature>
<keyword evidence="9" id="KW-1185">Reference proteome</keyword>
<dbReference type="GO" id="GO:0046872">
    <property type="term" value="F:metal ion binding"/>
    <property type="evidence" value="ECO:0007669"/>
    <property type="project" value="UniProtKB-KW"/>
</dbReference>
<keyword evidence="5 7" id="KW-0408">Iron</keyword>
<feature type="transmembrane region" description="Helical" evidence="7">
    <location>
        <begin position="45"/>
        <end position="64"/>
    </location>
</feature>
<keyword evidence="6 7" id="KW-0472">Membrane</keyword>
<comment type="cofactor">
    <cofactor evidence="7">
        <name>heme b</name>
        <dbReference type="ChEBI" id="CHEBI:60344"/>
    </cofactor>
    <text evidence="7">Binds 1 heme b (iron(II)-protoporphyrin IX) group per subunit.</text>
</comment>